<dbReference type="RefSeq" id="WP_007909396.1">
    <property type="nucleotide sequence ID" value="NZ_ADVG01000002.1"/>
</dbReference>
<keyword evidence="2" id="KW-1185">Reference proteome</keyword>
<dbReference type="AlphaFoldDB" id="D6TQ53"/>
<protein>
    <submittedName>
        <fullName evidence="1">Uncharacterized protein</fullName>
    </submittedName>
</protein>
<sequence length="125" mass="14194">MIGIIATDDVVKTMNTTKECLFILCRKEARRALVDELSDKIEAAQLRKDATGEARIALYGETQVDKQGFLLLSWDRTQSSERFRNVIRHFLQDEDVIDYLSAPLRIFSVSSEDVGLIQNEETAQA</sequence>
<evidence type="ECO:0000313" key="2">
    <source>
        <dbReference type="Proteomes" id="UP000004508"/>
    </source>
</evidence>
<dbReference type="InParanoid" id="D6TQ53"/>
<reference evidence="1 2" key="1">
    <citation type="journal article" date="2011" name="Stand. Genomic Sci.">
        <title>Non-contiguous finished genome sequence and contextual data of the filamentous soil bacterium Ktedonobacter racemifer type strain (SOSP1-21).</title>
        <authorList>
            <person name="Chang Y.J."/>
            <person name="Land M."/>
            <person name="Hauser L."/>
            <person name="Chertkov O."/>
            <person name="Del Rio T.G."/>
            <person name="Nolan M."/>
            <person name="Copeland A."/>
            <person name="Tice H."/>
            <person name="Cheng J.F."/>
            <person name="Lucas S."/>
            <person name="Han C."/>
            <person name="Goodwin L."/>
            <person name="Pitluck S."/>
            <person name="Ivanova N."/>
            <person name="Ovchinikova G."/>
            <person name="Pati A."/>
            <person name="Chen A."/>
            <person name="Palaniappan K."/>
            <person name="Mavromatis K."/>
            <person name="Liolios K."/>
            <person name="Brettin T."/>
            <person name="Fiebig A."/>
            <person name="Rohde M."/>
            <person name="Abt B."/>
            <person name="Goker M."/>
            <person name="Detter J.C."/>
            <person name="Woyke T."/>
            <person name="Bristow J."/>
            <person name="Eisen J.A."/>
            <person name="Markowitz V."/>
            <person name="Hugenholtz P."/>
            <person name="Kyrpides N.C."/>
            <person name="Klenk H.P."/>
            <person name="Lapidus A."/>
        </authorList>
    </citation>
    <scope>NUCLEOTIDE SEQUENCE [LARGE SCALE GENOMIC DNA]</scope>
    <source>
        <strain evidence="2">DSM 44963</strain>
    </source>
</reference>
<dbReference type="STRING" id="485913.Krac_6931"/>
<gene>
    <name evidence="1" type="ORF">Krac_6931</name>
</gene>
<name>D6TQ53_KTERA</name>
<dbReference type="EMBL" id="ADVG01000002">
    <property type="protein sequence ID" value="EFH85701.1"/>
    <property type="molecule type" value="Genomic_DNA"/>
</dbReference>
<proteinExistence type="predicted"/>
<comment type="caution">
    <text evidence="1">The sequence shown here is derived from an EMBL/GenBank/DDBJ whole genome shotgun (WGS) entry which is preliminary data.</text>
</comment>
<accession>D6TQ53</accession>
<evidence type="ECO:0000313" key="1">
    <source>
        <dbReference type="EMBL" id="EFH85701.1"/>
    </source>
</evidence>
<dbReference type="Proteomes" id="UP000004508">
    <property type="component" value="Unassembled WGS sequence"/>
</dbReference>
<organism evidence="1 2">
    <name type="scientific">Ktedonobacter racemifer DSM 44963</name>
    <dbReference type="NCBI Taxonomy" id="485913"/>
    <lineage>
        <taxon>Bacteria</taxon>
        <taxon>Bacillati</taxon>
        <taxon>Chloroflexota</taxon>
        <taxon>Ktedonobacteria</taxon>
        <taxon>Ktedonobacterales</taxon>
        <taxon>Ktedonobacteraceae</taxon>
        <taxon>Ktedonobacter</taxon>
    </lineage>
</organism>